<keyword evidence="2" id="KW-1185">Reference proteome</keyword>
<protein>
    <submittedName>
        <fullName evidence="1">Uncharacterized protein</fullName>
    </submittedName>
</protein>
<proteinExistence type="predicted"/>
<dbReference type="AlphaFoldDB" id="A0A834KXQ7"/>
<dbReference type="Proteomes" id="UP000617340">
    <property type="component" value="Unassembled WGS sequence"/>
</dbReference>
<dbReference type="EMBL" id="JACSDZ010000002">
    <property type="protein sequence ID" value="KAF7413772.1"/>
    <property type="molecule type" value="Genomic_DNA"/>
</dbReference>
<name>A0A834KXQ7_VESGE</name>
<accession>A0A834KXQ7</accession>
<sequence length="92" mass="10315">MLCASIEGQRLVGSRRPVTAAVSVAESYEFSELSPPRRQTANNLTCSPTREAVNRKCLVEDEEMIKDPLPSPHNKEPEIIEIYWESSSSTYS</sequence>
<gene>
    <name evidence="1" type="ORF">HZH68_002261</name>
</gene>
<evidence type="ECO:0000313" key="2">
    <source>
        <dbReference type="Proteomes" id="UP000617340"/>
    </source>
</evidence>
<reference evidence="1" key="1">
    <citation type="journal article" date="2020" name="G3 (Bethesda)">
        <title>High-Quality Assemblies for Three Invasive Social Wasps from the &lt;i&gt;Vespula&lt;/i&gt; Genus.</title>
        <authorList>
            <person name="Harrop T.W.R."/>
            <person name="Guhlin J."/>
            <person name="McLaughlin G.M."/>
            <person name="Permina E."/>
            <person name="Stockwell P."/>
            <person name="Gilligan J."/>
            <person name="Le Lec M.F."/>
            <person name="Gruber M.A.M."/>
            <person name="Quinn O."/>
            <person name="Lovegrove M."/>
            <person name="Duncan E.J."/>
            <person name="Remnant E.J."/>
            <person name="Van Eeckhoven J."/>
            <person name="Graham B."/>
            <person name="Knapp R.A."/>
            <person name="Langford K.W."/>
            <person name="Kronenberg Z."/>
            <person name="Press M.O."/>
            <person name="Eacker S.M."/>
            <person name="Wilson-Rankin E.E."/>
            <person name="Purcell J."/>
            <person name="Lester P.J."/>
            <person name="Dearden P.K."/>
        </authorList>
    </citation>
    <scope>NUCLEOTIDE SEQUENCE</scope>
    <source>
        <strain evidence="1">Linc-1</strain>
    </source>
</reference>
<comment type="caution">
    <text evidence="1">The sequence shown here is derived from an EMBL/GenBank/DDBJ whole genome shotgun (WGS) entry which is preliminary data.</text>
</comment>
<evidence type="ECO:0000313" key="1">
    <source>
        <dbReference type="EMBL" id="KAF7413772.1"/>
    </source>
</evidence>
<organism evidence="1 2">
    <name type="scientific">Vespula germanica</name>
    <name type="common">German yellow jacket</name>
    <name type="synonym">Paravespula germanica</name>
    <dbReference type="NCBI Taxonomy" id="30212"/>
    <lineage>
        <taxon>Eukaryota</taxon>
        <taxon>Metazoa</taxon>
        <taxon>Ecdysozoa</taxon>
        <taxon>Arthropoda</taxon>
        <taxon>Hexapoda</taxon>
        <taxon>Insecta</taxon>
        <taxon>Pterygota</taxon>
        <taxon>Neoptera</taxon>
        <taxon>Endopterygota</taxon>
        <taxon>Hymenoptera</taxon>
        <taxon>Apocrita</taxon>
        <taxon>Aculeata</taxon>
        <taxon>Vespoidea</taxon>
        <taxon>Vespidae</taxon>
        <taxon>Vespinae</taxon>
        <taxon>Vespula</taxon>
    </lineage>
</organism>